<dbReference type="PANTHER" id="PTHR43664">
    <property type="entry name" value="MONOAMINE OXIDASE-RELATED"/>
    <property type="match status" value="1"/>
</dbReference>
<dbReference type="InterPro" id="IPR002539">
    <property type="entry name" value="MaoC-like_dom"/>
</dbReference>
<gene>
    <name evidence="2" type="ORF">PQ455_08685</name>
</gene>
<keyword evidence="3" id="KW-1185">Reference proteome</keyword>
<dbReference type="EMBL" id="CP117411">
    <property type="protein sequence ID" value="WCT75278.1"/>
    <property type="molecule type" value="Genomic_DNA"/>
</dbReference>
<protein>
    <submittedName>
        <fullName evidence="2">MaoC family dehydratase</fullName>
    </submittedName>
</protein>
<accession>A0ABY7TQI2</accession>
<dbReference type="Gene3D" id="3.10.129.10">
    <property type="entry name" value="Hotdog Thioesterase"/>
    <property type="match status" value="1"/>
</dbReference>
<dbReference type="PANTHER" id="PTHR43664:SF1">
    <property type="entry name" value="BETA-METHYLMALYL-COA DEHYDRATASE"/>
    <property type="match status" value="1"/>
</dbReference>
<dbReference type="Pfam" id="PF01575">
    <property type="entry name" value="MaoC_dehydratas"/>
    <property type="match status" value="1"/>
</dbReference>
<evidence type="ECO:0000313" key="2">
    <source>
        <dbReference type="EMBL" id="WCT75278.1"/>
    </source>
</evidence>
<dbReference type="Proteomes" id="UP001220395">
    <property type="component" value="Chromosome"/>
</dbReference>
<dbReference type="InterPro" id="IPR029069">
    <property type="entry name" value="HotDog_dom_sf"/>
</dbReference>
<name>A0ABY7TQI2_9SPHN</name>
<sequence>MSEGAVSEDRYFEDFVVGDIHRYGRFEVERGEVLDFARRYDAQPFHLDDAAAAKTHFGRLAASGWHTAAMSMAMIVDAGNLAGGGGSLGALGVDNLRWLKPVYPGDVLHATSEILEANPSRSTPGRGTVKLRTTVLNQDDEPVMRYEAITLWRTRPAG</sequence>
<dbReference type="CDD" id="cd03454">
    <property type="entry name" value="YdeM"/>
    <property type="match status" value="1"/>
</dbReference>
<evidence type="ECO:0000313" key="3">
    <source>
        <dbReference type="Proteomes" id="UP001220395"/>
    </source>
</evidence>
<dbReference type="RefSeq" id="WP_273691002.1">
    <property type="nucleotide sequence ID" value="NZ_CP117411.1"/>
</dbReference>
<organism evidence="2 3">
    <name type="scientific">Sphingomonas naphthae</name>
    <dbReference type="NCBI Taxonomy" id="1813468"/>
    <lineage>
        <taxon>Bacteria</taxon>
        <taxon>Pseudomonadati</taxon>
        <taxon>Pseudomonadota</taxon>
        <taxon>Alphaproteobacteria</taxon>
        <taxon>Sphingomonadales</taxon>
        <taxon>Sphingomonadaceae</taxon>
        <taxon>Sphingomonas</taxon>
    </lineage>
</organism>
<dbReference type="InterPro" id="IPR052342">
    <property type="entry name" value="MCH/BMMD"/>
</dbReference>
<dbReference type="SUPFAM" id="SSF54637">
    <property type="entry name" value="Thioesterase/thiol ester dehydrase-isomerase"/>
    <property type="match status" value="1"/>
</dbReference>
<proteinExistence type="predicted"/>
<feature type="domain" description="MaoC-like" evidence="1">
    <location>
        <begin position="30"/>
        <end position="128"/>
    </location>
</feature>
<reference evidence="2 3" key="1">
    <citation type="submission" date="2023-02" db="EMBL/GenBank/DDBJ databases">
        <title>Genome sequence of Sphingomonas naphthae.</title>
        <authorList>
            <person name="Kim S."/>
            <person name="Heo J."/>
            <person name="Kwon S.-W."/>
        </authorList>
    </citation>
    <scope>NUCLEOTIDE SEQUENCE [LARGE SCALE GENOMIC DNA]</scope>
    <source>
        <strain evidence="2 3">KACC 18716</strain>
    </source>
</reference>
<evidence type="ECO:0000259" key="1">
    <source>
        <dbReference type="Pfam" id="PF01575"/>
    </source>
</evidence>